<reference evidence="5" key="2">
    <citation type="submission" date="2012-11" db="EMBL/GenBank/DDBJ databases">
        <authorList>
            <person name="Kuo A."/>
            <person name="Curtis B.A."/>
            <person name="Tanifuji G."/>
            <person name="Burki F."/>
            <person name="Gruber A."/>
            <person name="Irimia M."/>
            <person name="Maruyama S."/>
            <person name="Arias M.C."/>
            <person name="Ball S.G."/>
            <person name="Gile G.H."/>
            <person name="Hirakawa Y."/>
            <person name="Hopkins J.F."/>
            <person name="Rensing S.A."/>
            <person name="Schmutz J."/>
            <person name="Symeonidi A."/>
            <person name="Elias M."/>
            <person name="Eveleigh R.J."/>
            <person name="Herman E.K."/>
            <person name="Klute M.J."/>
            <person name="Nakayama T."/>
            <person name="Obornik M."/>
            <person name="Reyes-Prieto A."/>
            <person name="Armbrust E.V."/>
            <person name="Aves S.J."/>
            <person name="Beiko R.G."/>
            <person name="Coutinho P."/>
            <person name="Dacks J.B."/>
            <person name="Durnford D.G."/>
            <person name="Fast N.M."/>
            <person name="Green B.R."/>
            <person name="Grisdale C."/>
            <person name="Hempe F."/>
            <person name="Henrissat B."/>
            <person name="Hoppner M.P."/>
            <person name="Ishida K.-I."/>
            <person name="Kim E."/>
            <person name="Koreny L."/>
            <person name="Kroth P.G."/>
            <person name="Liu Y."/>
            <person name="Malik S.-B."/>
            <person name="Maier U.G."/>
            <person name="McRose D."/>
            <person name="Mock T."/>
            <person name="Neilson J.A."/>
            <person name="Onodera N.T."/>
            <person name="Poole A.M."/>
            <person name="Pritham E.J."/>
            <person name="Richards T.A."/>
            <person name="Rocap G."/>
            <person name="Roy S.W."/>
            <person name="Sarai C."/>
            <person name="Schaack S."/>
            <person name="Shirato S."/>
            <person name="Slamovits C.H."/>
            <person name="Spencer D.F."/>
            <person name="Suzuki S."/>
            <person name="Worden A.Z."/>
            <person name="Zauner S."/>
            <person name="Barry K."/>
            <person name="Bell C."/>
            <person name="Bharti A.K."/>
            <person name="Crow J.A."/>
            <person name="Grimwood J."/>
            <person name="Kramer R."/>
            <person name="Lindquist E."/>
            <person name="Lucas S."/>
            <person name="Salamov A."/>
            <person name="McFadden G.I."/>
            <person name="Lane C.E."/>
            <person name="Keeling P.J."/>
            <person name="Gray M.W."/>
            <person name="Grigoriev I.V."/>
            <person name="Archibald J.M."/>
        </authorList>
    </citation>
    <scope>NUCLEOTIDE SEQUENCE</scope>
    <source>
        <strain evidence="5">CCMP2712</strain>
    </source>
</reference>
<dbReference type="EMBL" id="JH992992">
    <property type="protein sequence ID" value="EKX46834.1"/>
    <property type="molecule type" value="Genomic_DNA"/>
</dbReference>
<feature type="transmembrane region" description="Helical" evidence="2">
    <location>
        <begin position="277"/>
        <end position="297"/>
    </location>
</feature>
<evidence type="ECO:0000256" key="2">
    <source>
        <dbReference type="SAM" id="Phobius"/>
    </source>
</evidence>
<proteinExistence type="predicted"/>
<dbReference type="Proteomes" id="UP000011087">
    <property type="component" value="Unassembled WGS sequence"/>
</dbReference>
<keyword evidence="2" id="KW-0812">Transmembrane</keyword>
<reference evidence="3 5" key="1">
    <citation type="journal article" date="2012" name="Nature">
        <title>Algal genomes reveal evolutionary mosaicism and the fate of nucleomorphs.</title>
        <authorList>
            <consortium name="DOE Joint Genome Institute"/>
            <person name="Curtis B.A."/>
            <person name="Tanifuji G."/>
            <person name="Burki F."/>
            <person name="Gruber A."/>
            <person name="Irimia M."/>
            <person name="Maruyama S."/>
            <person name="Arias M.C."/>
            <person name="Ball S.G."/>
            <person name="Gile G.H."/>
            <person name="Hirakawa Y."/>
            <person name="Hopkins J.F."/>
            <person name="Kuo A."/>
            <person name="Rensing S.A."/>
            <person name="Schmutz J."/>
            <person name="Symeonidi A."/>
            <person name="Elias M."/>
            <person name="Eveleigh R.J."/>
            <person name="Herman E.K."/>
            <person name="Klute M.J."/>
            <person name="Nakayama T."/>
            <person name="Obornik M."/>
            <person name="Reyes-Prieto A."/>
            <person name="Armbrust E.V."/>
            <person name="Aves S.J."/>
            <person name="Beiko R.G."/>
            <person name="Coutinho P."/>
            <person name="Dacks J.B."/>
            <person name="Durnford D.G."/>
            <person name="Fast N.M."/>
            <person name="Green B.R."/>
            <person name="Grisdale C.J."/>
            <person name="Hempel F."/>
            <person name="Henrissat B."/>
            <person name="Hoppner M.P."/>
            <person name="Ishida K."/>
            <person name="Kim E."/>
            <person name="Koreny L."/>
            <person name="Kroth P.G."/>
            <person name="Liu Y."/>
            <person name="Malik S.B."/>
            <person name="Maier U.G."/>
            <person name="McRose D."/>
            <person name="Mock T."/>
            <person name="Neilson J.A."/>
            <person name="Onodera N.T."/>
            <person name="Poole A.M."/>
            <person name="Pritham E.J."/>
            <person name="Richards T.A."/>
            <person name="Rocap G."/>
            <person name="Roy S.W."/>
            <person name="Sarai C."/>
            <person name="Schaack S."/>
            <person name="Shirato S."/>
            <person name="Slamovits C.H."/>
            <person name="Spencer D.F."/>
            <person name="Suzuki S."/>
            <person name="Worden A.Z."/>
            <person name="Zauner S."/>
            <person name="Barry K."/>
            <person name="Bell C."/>
            <person name="Bharti A.K."/>
            <person name="Crow J.A."/>
            <person name="Grimwood J."/>
            <person name="Kramer R."/>
            <person name="Lindquist E."/>
            <person name="Lucas S."/>
            <person name="Salamov A."/>
            <person name="McFadden G.I."/>
            <person name="Lane C.E."/>
            <person name="Keeling P.J."/>
            <person name="Gray M.W."/>
            <person name="Grigoriev I.V."/>
            <person name="Archibald J.M."/>
        </authorList>
    </citation>
    <scope>NUCLEOTIDE SEQUENCE</scope>
    <source>
        <strain evidence="3 5">CCMP2712</strain>
    </source>
</reference>
<dbReference type="RefSeq" id="XP_005833814.1">
    <property type="nucleotide sequence ID" value="XM_005833757.1"/>
</dbReference>
<accession>L1JFD0</accession>
<dbReference type="HOGENOM" id="CLU_848500_0_0_1"/>
<evidence type="ECO:0000256" key="1">
    <source>
        <dbReference type="SAM" id="MobiDB-lite"/>
    </source>
</evidence>
<name>L1JFD0_GUITC</name>
<gene>
    <name evidence="3" type="ORF">GUITHDRAFT_152224</name>
</gene>
<dbReference type="PaxDb" id="55529-EKX46834"/>
<feature type="region of interest" description="Disordered" evidence="1">
    <location>
        <begin position="123"/>
        <end position="143"/>
    </location>
</feature>
<keyword evidence="5" id="KW-1185">Reference proteome</keyword>
<dbReference type="AlphaFoldDB" id="L1JFD0"/>
<sequence>MGVNNTLPPSHNISMANKTVYNLTSNITSGNWTNASLAPVAIDVSGAFVSCAIQLINVNMNTFSKEEVLVSFVGAVKYALELINIRMQQANWQIEFAGFCNLQHSSCEVFQNSTQYNLTGSLARKTSHKAPKTPKEGRRSTEASWRAMEGDERLDFNSLKEEGSWSLREVGTEVFFFLRSTVVEEWALSLAESEENEEWNYLNSSWFPQTMSSKMSLSVLSLSSARWSADNPMLCYAKDKSRQCNMQELVQWLQDEEIGLSFLWGDFPTIDIFNDPFVAGSLVGGIFSASFVMWVTIKCQQWRLRRKRKRAGKDGEELQRLRLAAEDL</sequence>
<protein>
    <submittedName>
        <fullName evidence="3 4">Uncharacterized protein</fullName>
    </submittedName>
</protein>
<dbReference type="KEGG" id="gtt:GUITHDRAFT_152224"/>
<dbReference type="GeneID" id="17303607"/>
<evidence type="ECO:0000313" key="5">
    <source>
        <dbReference type="Proteomes" id="UP000011087"/>
    </source>
</evidence>
<organism evidence="3">
    <name type="scientific">Guillardia theta (strain CCMP2712)</name>
    <name type="common">Cryptophyte</name>
    <dbReference type="NCBI Taxonomy" id="905079"/>
    <lineage>
        <taxon>Eukaryota</taxon>
        <taxon>Cryptophyceae</taxon>
        <taxon>Pyrenomonadales</taxon>
        <taxon>Geminigeraceae</taxon>
        <taxon>Guillardia</taxon>
    </lineage>
</organism>
<evidence type="ECO:0000313" key="3">
    <source>
        <dbReference type="EMBL" id="EKX46834.1"/>
    </source>
</evidence>
<reference evidence="4" key="3">
    <citation type="submission" date="2016-03" db="UniProtKB">
        <authorList>
            <consortium name="EnsemblProtists"/>
        </authorList>
    </citation>
    <scope>IDENTIFICATION</scope>
</reference>
<keyword evidence="2" id="KW-1133">Transmembrane helix</keyword>
<keyword evidence="2" id="KW-0472">Membrane</keyword>
<dbReference type="EnsemblProtists" id="EKX46834">
    <property type="protein sequence ID" value="EKX46834"/>
    <property type="gene ID" value="GUITHDRAFT_152224"/>
</dbReference>
<evidence type="ECO:0000313" key="4">
    <source>
        <dbReference type="EnsemblProtists" id="EKX46834"/>
    </source>
</evidence>